<name>A0A4Y2HFH3_ARAVE</name>
<comment type="caution">
    <text evidence="1">The sequence shown here is derived from an EMBL/GenBank/DDBJ whole genome shotgun (WGS) entry which is preliminary data.</text>
</comment>
<dbReference type="AlphaFoldDB" id="A0A4Y2HFH3"/>
<proteinExistence type="predicted"/>
<accession>A0A4Y2HFH3</accession>
<organism evidence="1 2">
    <name type="scientific">Araneus ventricosus</name>
    <name type="common">Orbweaver spider</name>
    <name type="synonym">Epeira ventricosa</name>
    <dbReference type="NCBI Taxonomy" id="182803"/>
    <lineage>
        <taxon>Eukaryota</taxon>
        <taxon>Metazoa</taxon>
        <taxon>Ecdysozoa</taxon>
        <taxon>Arthropoda</taxon>
        <taxon>Chelicerata</taxon>
        <taxon>Arachnida</taxon>
        <taxon>Araneae</taxon>
        <taxon>Araneomorphae</taxon>
        <taxon>Entelegynae</taxon>
        <taxon>Araneoidea</taxon>
        <taxon>Araneidae</taxon>
        <taxon>Araneus</taxon>
    </lineage>
</organism>
<reference evidence="1 2" key="1">
    <citation type="journal article" date="2019" name="Sci. Rep.">
        <title>Orb-weaving spider Araneus ventricosus genome elucidates the spidroin gene catalogue.</title>
        <authorList>
            <person name="Kono N."/>
            <person name="Nakamura H."/>
            <person name="Ohtoshi R."/>
            <person name="Moran D.A.P."/>
            <person name="Shinohara A."/>
            <person name="Yoshida Y."/>
            <person name="Fujiwara M."/>
            <person name="Mori M."/>
            <person name="Tomita M."/>
            <person name="Arakawa K."/>
        </authorList>
    </citation>
    <scope>NUCLEOTIDE SEQUENCE [LARGE SCALE GENOMIC DNA]</scope>
</reference>
<evidence type="ECO:0000313" key="1">
    <source>
        <dbReference type="EMBL" id="GBM64031.1"/>
    </source>
</evidence>
<keyword evidence="2" id="KW-1185">Reference proteome</keyword>
<dbReference type="EMBL" id="BGPR01001903">
    <property type="protein sequence ID" value="GBM64031.1"/>
    <property type="molecule type" value="Genomic_DNA"/>
</dbReference>
<sequence>MTRTTPELASPSPNFHATPTGGRLATAYDLACSKQAPYTVDLQWNRVSNLRPSCPEVETLPLGRAAFLEGFKCLHVIMPLIEGKNENKMSNLSEHKGVDLTAYSHAVFNTFKSKNLLRSRKFLIENYPNNECQRSIKYSGLMHFNFVDF</sequence>
<protein>
    <submittedName>
        <fullName evidence="1">Uncharacterized protein</fullName>
    </submittedName>
</protein>
<evidence type="ECO:0000313" key="2">
    <source>
        <dbReference type="Proteomes" id="UP000499080"/>
    </source>
</evidence>
<dbReference type="Proteomes" id="UP000499080">
    <property type="component" value="Unassembled WGS sequence"/>
</dbReference>
<gene>
    <name evidence="1" type="ORF">AVEN_252142_1</name>
</gene>